<dbReference type="Pfam" id="PF00383">
    <property type="entry name" value="dCMP_cyt_deam_1"/>
    <property type="match status" value="1"/>
</dbReference>
<protein>
    <submittedName>
        <fullName evidence="5">Cytosine/adenosine deaminases</fullName>
    </submittedName>
</protein>
<evidence type="ECO:0000256" key="2">
    <source>
        <dbReference type="ARBA" id="ARBA00022833"/>
    </source>
</evidence>
<dbReference type="KEGG" id="cct:CC1_13700"/>
<dbReference type="EMBL" id="FP929038">
    <property type="protein sequence ID" value="CBK80160.1"/>
    <property type="molecule type" value="Genomic_DNA"/>
</dbReference>
<accession>D4J739</accession>
<dbReference type="GO" id="GO:0016787">
    <property type="term" value="F:hydrolase activity"/>
    <property type="evidence" value="ECO:0007669"/>
    <property type="project" value="InterPro"/>
</dbReference>
<feature type="domain" description="CMP/dCMP-type deaminase" evidence="4">
    <location>
        <begin position="22"/>
        <end position="134"/>
    </location>
</feature>
<feature type="region of interest" description="Disordered" evidence="3">
    <location>
        <begin position="1"/>
        <end position="22"/>
    </location>
</feature>
<evidence type="ECO:0000256" key="1">
    <source>
        <dbReference type="ARBA" id="ARBA00022723"/>
    </source>
</evidence>
<dbReference type="InterPro" id="IPR016192">
    <property type="entry name" value="APOBEC/CMP_deaminase_Zn-bd"/>
</dbReference>
<keyword evidence="1" id="KW-0479">Metal-binding</keyword>
<dbReference type="PATRIC" id="fig|717962.3.peg.1208"/>
<name>D4J739_9FIRM</name>
<dbReference type="PROSITE" id="PS51747">
    <property type="entry name" value="CYT_DCMP_DEAMINASES_2"/>
    <property type="match status" value="1"/>
</dbReference>
<dbReference type="GO" id="GO:0008270">
    <property type="term" value="F:zinc ion binding"/>
    <property type="evidence" value="ECO:0007669"/>
    <property type="project" value="InterPro"/>
</dbReference>
<reference evidence="5 6" key="1">
    <citation type="submission" date="2010-03" db="EMBL/GenBank/DDBJ databases">
        <title>The genome sequence of Coprococcus catus GD/7.</title>
        <authorList>
            <consortium name="metaHIT consortium -- http://www.metahit.eu/"/>
            <person name="Pajon A."/>
            <person name="Turner K."/>
            <person name="Parkhill J."/>
            <person name="Duncan S."/>
            <person name="Flint H."/>
        </authorList>
    </citation>
    <scope>NUCLEOTIDE SEQUENCE [LARGE SCALE GENOMIC DNA]</scope>
    <source>
        <strain evidence="5 6">GD/7</strain>
    </source>
</reference>
<dbReference type="InterPro" id="IPR016193">
    <property type="entry name" value="Cytidine_deaminase-like"/>
</dbReference>
<dbReference type="Proteomes" id="UP000008798">
    <property type="component" value="Chromosome"/>
</dbReference>
<dbReference type="InterPro" id="IPR002125">
    <property type="entry name" value="CMP_dCMP_dom"/>
</dbReference>
<dbReference type="CDD" id="cd01285">
    <property type="entry name" value="nucleoside_deaminase"/>
    <property type="match status" value="1"/>
</dbReference>
<evidence type="ECO:0000313" key="6">
    <source>
        <dbReference type="Proteomes" id="UP000008798"/>
    </source>
</evidence>
<dbReference type="PANTHER" id="PTHR11079:SF162">
    <property type="entry name" value="RIBOFLAVIN BIOSYNTHESIS PROTEIN PYRD, CHLOROPLASTIC"/>
    <property type="match status" value="1"/>
</dbReference>
<proteinExistence type="predicted"/>
<dbReference type="AlphaFoldDB" id="D4J739"/>
<reference evidence="5 6" key="2">
    <citation type="submission" date="2010-03" db="EMBL/GenBank/DDBJ databases">
        <authorList>
            <person name="Pajon A."/>
        </authorList>
    </citation>
    <scope>NUCLEOTIDE SEQUENCE [LARGE SCALE GENOMIC DNA]</scope>
    <source>
        <strain evidence="5 6">GD/7</strain>
    </source>
</reference>
<dbReference type="Gene3D" id="3.40.140.10">
    <property type="entry name" value="Cytidine Deaminase, domain 2"/>
    <property type="match status" value="1"/>
</dbReference>
<dbReference type="STRING" id="717962.CC1_13700"/>
<dbReference type="PANTHER" id="PTHR11079">
    <property type="entry name" value="CYTOSINE DEAMINASE FAMILY MEMBER"/>
    <property type="match status" value="1"/>
</dbReference>
<dbReference type="PROSITE" id="PS00903">
    <property type="entry name" value="CYT_DCMP_DEAMINASES_1"/>
    <property type="match status" value="1"/>
</dbReference>
<sequence>MVTKSFENDSDTNHGLNSHRKTEDASFMREAIRLSQLAVEHGNEPFGAVLVKNGEIVFTNENQIYTRHDPTFHGEAGLIREFCAKTSITDLHDYTLYSSCEPCFMCSGAMVWVKLGRLVYGASNSDLEAILGNEGCNCSKIVFDNSFWQPQVTAGILRAESLMILKDYFDTHAKG</sequence>
<evidence type="ECO:0000259" key="4">
    <source>
        <dbReference type="PROSITE" id="PS51747"/>
    </source>
</evidence>
<keyword evidence="2" id="KW-0862">Zinc</keyword>
<gene>
    <name evidence="5" type="ORF">CC1_13700</name>
</gene>
<organism evidence="5 6">
    <name type="scientific">Coprococcus catus GD/7</name>
    <dbReference type="NCBI Taxonomy" id="717962"/>
    <lineage>
        <taxon>Bacteria</taxon>
        <taxon>Bacillati</taxon>
        <taxon>Bacillota</taxon>
        <taxon>Clostridia</taxon>
        <taxon>Lachnospirales</taxon>
        <taxon>Lachnospiraceae</taxon>
        <taxon>Coprococcus</taxon>
    </lineage>
</organism>
<dbReference type="RefSeq" id="WP_015513730.1">
    <property type="nucleotide sequence ID" value="NC_021009.1"/>
</dbReference>
<evidence type="ECO:0000256" key="3">
    <source>
        <dbReference type="SAM" id="MobiDB-lite"/>
    </source>
</evidence>
<dbReference type="HOGENOM" id="CLU_025810_5_3_9"/>
<dbReference type="SUPFAM" id="SSF53927">
    <property type="entry name" value="Cytidine deaminase-like"/>
    <property type="match status" value="1"/>
</dbReference>
<evidence type="ECO:0000313" key="5">
    <source>
        <dbReference type="EMBL" id="CBK80160.1"/>
    </source>
</evidence>